<dbReference type="Gene3D" id="3.30.40.10">
    <property type="entry name" value="Zinc/RING finger domain, C3HC4 (zinc finger)"/>
    <property type="match status" value="1"/>
</dbReference>
<dbReference type="Pfam" id="PF13639">
    <property type="entry name" value="zf-RING_2"/>
    <property type="match status" value="1"/>
</dbReference>
<accession>A0A6H0XL07</accession>
<dbReference type="PROSITE" id="PS50089">
    <property type="entry name" value="ZF_RING_2"/>
    <property type="match status" value="1"/>
</dbReference>
<dbReference type="GO" id="GO:0016020">
    <property type="term" value="C:membrane"/>
    <property type="evidence" value="ECO:0007669"/>
    <property type="project" value="UniProtKB-SubCell"/>
</dbReference>
<dbReference type="PANTHER" id="PTHR46539:SF1">
    <property type="entry name" value="E3 UBIQUITIN-PROTEIN LIGASE ATL42"/>
    <property type="match status" value="1"/>
</dbReference>
<sequence length="480" mass="51333">MWRQAILTALLLAGLAFSANTIVPSNDTVPTGSTTVNITIATSAGMGYLAWTTVLPLNSAGLSVQNSPQIGSVFLSVTGNYLKATRSNVVFISCDTPTTNIDPWTIYDQTQSVSPAAVIFYTTEANRCLPQPNNSVAYQYSYTMMNASDSLALLSNISNIALGWSAAVGGNPNNASSSSDSSSGPAPGTALAMIILYAITGTITALFILIIITGTVRAHRHPERYGPRTVDGQPKRTRAGGLARAMLDTIPVVKFGDRTAHKPSDIELAETTAGAAAQTAGQSVTKGAAVSATTREVDKEDGIAAASSSVQQSADTQGCSICTEDFELGQDQRVLPCEHCFHPACIDPWLLNVSGTCPLCRIDLHAPEEPDKTSESEPIRPGAARRRSVLMAITGLRRPDGMSREERLQALRRYRLRQQRGDPQAESGAEQLAETDAAQPMSDPRLTTAQPAGAVEEEGRTRRRLRQLFNVRTRRTTTQP</sequence>
<evidence type="ECO:0000313" key="14">
    <source>
        <dbReference type="Proteomes" id="UP000503462"/>
    </source>
</evidence>
<keyword evidence="4 8" id="KW-0863">Zinc-finger</keyword>
<dbReference type="EMBL" id="CP051139">
    <property type="protein sequence ID" value="QIW95402.1"/>
    <property type="molecule type" value="Genomic_DNA"/>
</dbReference>
<feature type="transmembrane region" description="Helical" evidence="10">
    <location>
        <begin position="151"/>
        <end position="170"/>
    </location>
</feature>
<feature type="signal peptide" evidence="11">
    <location>
        <begin position="1"/>
        <end position="18"/>
    </location>
</feature>
<name>A0A6H0XL07_9PEZI</name>
<evidence type="ECO:0000256" key="11">
    <source>
        <dbReference type="SAM" id="SignalP"/>
    </source>
</evidence>
<dbReference type="CDD" id="cd16454">
    <property type="entry name" value="RING-H2_PA-TM-RING"/>
    <property type="match status" value="1"/>
</dbReference>
<dbReference type="SMART" id="SM00184">
    <property type="entry name" value="RING"/>
    <property type="match status" value="1"/>
</dbReference>
<organism evidence="13 14">
    <name type="scientific">Peltaster fructicola</name>
    <dbReference type="NCBI Taxonomy" id="286661"/>
    <lineage>
        <taxon>Eukaryota</taxon>
        <taxon>Fungi</taxon>
        <taxon>Dikarya</taxon>
        <taxon>Ascomycota</taxon>
        <taxon>Pezizomycotina</taxon>
        <taxon>Dothideomycetes</taxon>
        <taxon>Dothideomycetes incertae sedis</taxon>
        <taxon>Peltaster</taxon>
    </lineage>
</organism>
<evidence type="ECO:0000256" key="9">
    <source>
        <dbReference type="SAM" id="MobiDB-lite"/>
    </source>
</evidence>
<evidence type="ECO:0000256" key="5">
    <source>
        <dbReference type="ARBA" id="ARBA00022833"/>
    </source>
</evidence>
<evidence type="ECO:0000259" key="12">
    <source>
        <dbReference type="PROSITE" id="PS50089"/>
    </source>
</evidence>
<keyword evidence="6 10" id="KW-1133">Transmembrane helix</keyword>
<dbReference type="InterPro" id="IPR013083">
    <property type="entry name" value="Znf_RING/FYVE/PHD"/>
</dbReference>
<dbReference type="PANTHER" id="PTHR46539">
    <property type="entry name" value="E3 UBIQUITIN-PROTEIN LIGASE ATL42"/>
    <property type="match status" value="1"/>
</dbReference>
<feature type="transmembrane region" description="Helical" evidence="10">
    <location>
        <begin position="190"/>
        <end position="212"/>
    </location>
</feature>
<comment type="subcellular location">
    <subcellularLocation>
        <location evidence="1">Membrane</location>
    </subcellularLocation>
</comment>
<keyword evidence="11" id="KW-0732">Signal</keyword>
<feature type="transmembrane region" description="Helical" evidence="10">
    <location>
        <begin position="34"/>
        <end position="57"/>
    </location>
</feature>
<feature type="chain" id="PRO_5026288897" description="RING-type domain-containing protein" evidence="11">
    <location>
        <begin position="19"/>
        <end position="480"/>
    </location>
</feature>
<dbReference type="Proteomes" id="UP000503462">
    <property type="component" value="Chromosome 1"/>
</dbReference>
<keyword evidence="7 10" id="KW-0472">Membrane</keyword>
<evidence type="ECO:0000256" key="4">
    <source>
        <dbReference type="ARBA" id="ARBA00022771"/>
    </source>
</evidence>
<evidence type="ECO:0000256" key="3">
    <source>
        <dbReference type="ARBA" id="ARBA00022723"/>
    </source>
</evidence>
<evidence type="ECO:0000256" key="2">
    <source>
        <dbReference type="ARBA" id="ARBA00022692"/>
    </source>
</evidence>
<feature type="region of interest" description="Disordered" evidence="9">
    <location>
        <begin position="417"/>
        <end position="480"/>
    </location>
</feature>
<feature type="domain" description="RING-type" evidence="12">
    <location>
        <begin position="319"/>
        <end position="361"/>
    </location>
</feature>
<evidence type="ECO:0000256" key="6">
    <source>
        <dbReference type="ARBA" id="ARBA00022989"/>
    </source>
</evidence>
<dbReference type="InterPro" id="IPR001841">
    <property type="entry name" value="Znf_RING"/>
</dbReference>
<reference evidence="13 14" key="1">
    <citation type="journal article" date="2016" name="Sci. Rep.">
        <title>Peltaster fructicola genome reveals evolution from an invasive phytopathogen to an ectophytic parasite.</title>
        <authorList>
            <person name="Xu C."/>
            <person name="Chen H."/>
            <person name="Gleason M.L."/>
            <person name="Xu J.R."/>
            <person name="Liu H."/>
            <person name="Zhang R."/>
            <person name="Sun G."/>
        </authorList>
    </citation>
    <scope>NUCLEOTIDE SEQUENCE [LARGE SCALE GENOMIC DNA]</scope>
    <source>
        <strain evidence="13 14">LNHT1506</strain>
    </source>
</reference>
<dbReference type="AlphaFoldDB" id="A0A6H0XL07"/>
<keyword evidence="2 10" id="KW-0812">Transmembrane</keyword>
<proteinExistence type="predicted"/>
<evidence type="ECO:0000256" key="10">
    <source>
        <dbReference type="SAM" id="Phobius"/>
    </source>
</evidence>
<evidence type="ECO:0000256" key="7">
    <source>
        <dbReference type="ARBA" id="ARBA00023136"/>
    </source>
</evidence>
<keyword evidence="3" id="KW-0479">Metal-binding</keyword>
<evidence type="ECO:0000256" key="8">
    <source>
        <dbReference type="PROSITE-ProRule" id="PRU00175"/>
    </source>
</evidence>
<dbReference type="SUPFAM" id="SSF57850">
    <property type="entry name" value="RING/U-box"/>
    <property type="match status" value="1"/>
</dbReference>
<keyword evidence="5" id="KW-0862">Zinc</keyword>
<evidence type="ECO:0000313" key="13">
    <source>
        <dbReference type="EMBL" id="QIW95402.1"/>
    </source>
</evidence>
<dbReference type="OrthoDB" id="8062037at2759"/>
<protein>
    <recommendedName>
        <fullName evidence="12">RING-type domain-containing protein</fullName>
    </recommendedName>
</protein>
<gene>
    <name evidence="13" type="ORF">AMS68_000920</name>
</gene>
<keyword evidence="14" id="KW-1185">Reference proteome</keyword>
<evidence type="ECO:0000256" key="1">
    <source>
        <dbReference type="ARBA" id="ARBA00004370"/>
    </source>
</evidence>
<dbReference type="GO" id="GO:0008270">
    <property type="term" value="F:zinc ion binding"/>
    <property type="evidence" value="ECO:0007669"/>
    <property type="project" value="UniProtKB-KW"/>
</dbReference>